<feature type="compositionally biased region" description="Basic and acidic residues" evidence="1">
    <location>
        <begin position="97"/>
        <end position="112"/>
    </location>
</feature>
<protein>
    <submittedName>
        <fullName evidence="3">FHA domain-containing protein</fullName>
    </submittedName>
</protein>
<feature type="region of interest" description="Disordered" evidence="1">
    <location>
        <begin position="327"/>
        <end position="363"/>
    </location>
</feature>
<dbReference type="Proteomes" id="UP000007799">
    <property type="component" value="Unassembled WGS sequence"/>
</dbReference>
<keyword evidence="4" id="KW-1185">Reference proteome</keyword>
<organism evidence="4">
    <name type="scientific">Salpingoeca rosetta (strain ATCC 50818 / BSB-021)</name>
    <dbReference type="NCBI Taxonomy" id="946362"/>
    <lineage>
        <taxon>Eukaryota</taxon>
        <taxon>Choanoflagellata</taxon>
        <taxon>Craspedida</taxon>
        <taxon>Salpingoecidae</taxon>
        <taxon>Salpingoeca</taxon>
    </lineage>
</organism>
<dbReference type="SMART" id="SM00240">
    <property type="entry name" value="FHA"/>
    <property type="match status" value="1"/>
</dbReference>
<proteinExistence type="predicted"/>
<name>F2U5K8_SALR5</name>
<dbReference type="OrthoDB" id="444265at2759"/>
<evidence type="ECO:0000313" key="3">
    <source>
        <dbReference type="EMBL" id="EGD83224.1"/>
    </source>
</evidence>
<dbReference type="KEGG" id="sre:PTSG_03856"/>
<feature type="compositionally biased region" description="Gly residues" evidence="1">
    <location>
        <begin position="330"/>
        <end position="342"/>
    </location>
</feature>
<reference evidence="3" key="1">
    <citation type="submission" date="2009-08" db="EMBL/GenBank/DDBJ databases">
        <title>Annotation of Salpingoeca rosetta.</title>
        <authorList>
            <consortium name="The Broad Institute Genome Sequencing Platform"/>
            <person name="Russ C."/>
            <person name="Cuomo C."/>
            <person name="Burger G."/>
            <person name="Gray M.W."/>
            <person name="Holland P.W.H."/>
            <person name="King N."/>
            <person name="Lang F.B.F."/>
            <person name="Roger A.J."/>
            <person name="Ruiz-Trillo I."/>
            <person name="Young S.K."/>
            <person name="Zeng Q."/>
            <person name="Gargeya S."/>
            <person name="Alvarado L."/>
            <person name="Berlin A."/>
            <person name="Chapman S.B."/>
            <person name="Chen Z."/>
            <person name="Freedman E."/>
            <person name="Gellesch M."/>
            <person name="Goldberg J."/>
            <person name="Griggs A."/>
            <person name="Gujja S."/>
            <person name="Heilman E."/>
            <person name="Heiman D."/>
            <person name="Howarth C."/>
            <person name="Mehta T."/>
            <person name="Neiman D."/>
            <person name="Pearson M."/>
            <person name="Roberts A."/>
            <person name="Saif S."/>
            <person name="Shea T."/>
            <person name="Shenoy N."/>
            <person name="Sisk P."/>
            <person name="Stolte C."/>
            <person name="Sykes S."/>
            <person name="White J."/>
            <person name="Yandava C."/>
            <person name="Haas B."/>
            <person name="Nusbaum C."/>
            <person name="Birren B."/>
        </authorList>
    </citation>
    <scope>NUCLEOTIDE SEQUENCE [LARGE SCALE GENOMIC DNA]</scope>
    <source>
        <strain evidence="3">ATCC 50818</strain>
    </source>
</reference>
<dbReference type="EMBL" id="GL832962">
    <property type="protein sequence ID" value="EGD83224.1"/>
    <property type="molecule type" value="Genomic_DNA"/>
</dbReference>
<dbReference type="PROSITE" id="PS50006">
    <property type="entry name" value="FHA_DOMAIN"/>
    <property type="match status" value="1"/>
</dbReference>
<feature type="compositionally biased region" description="Acidic residues" evidence="1">
    <location>
        <begin position="344"/>
        <end position="355"/>
    </location>
</feature>
<dbReference type="SUPFAM" id="SSF49879">
    <property type="entry name" value="SMAD/FHA domain"/>
    <property type="match status" value="1"/>
</dbReference>
<dbReference type="STRING" id="946362.F2U5K8"/>
<dbReference type="InParanoid" id="F2U5K8"/>
<accession>F2U5K8</accession>
<dbReference type="InterPro" id="IPR008984">
    <property type="entry name" value="SMAD_FHA_dom_sf"/>
</dbReference>
<feature type="compositionally biased region" description="Basic and acidic residues" evidence="1">
    <location>
        <begin position="26"/>
        <end position="36"/>
    </location>
</feature>
<feature type="domain" description="FHA" evidence="2">
    <location>
        <begin position="236"/>
        <end position="298"/>
    </location>
</feature>
<dbReference type="RefSeq" id="XP_004995588.1">
    <property type="nucleotide sequence ID" value="XM_004995531.1"/>
</dbReference>
<feature type="non-terminal residue" evidence="3">
    <location>
        <position position="1"/>
    </location>
</feature>
<evidence type="ECO:0000256" key="1">
    <source>
        <dbReference type="SAM" id="MobiDB-lite"/>
    </source>
</evidence>
<dbReference type="Pfam" id="PF00498">
    <property type="entry name" value="FHA"/>
    <property type="match status" value="1"/>
</dbReference>
<dbReference type="PANTHER" id="PTHR23308">
    <property type="entry name" value="NUCLEAR INHIBITOR OF PROTEIN PHOSPHATASE-1"/>
    <property type="match status" value="1"/>
</dbReference>
<dbReference type="InterPro" id="IPR050923">
    <property type="entry name" value="Cell_Proc_Reg/RNA_Proc"/>
</dbReference>
<feature type="compositionally biased region" description="Basic and acidic residues" evidence="1">
    <location>
        <begin position="80"/>
        <end position="90"/>
    </location>
</feature>
<gene>
    <name evidence="3" type="ORF">PTSG_03856</name>
</gene>
<dbReference type="InterPro" id="IPR000253">
    <property type="entry name" value="FHA_dom"/>
</dbReference>
<dbReference type="eggNOG" id="KOG1882">
    <property type="taxonomic scope" value="Eukaryota"/>
</dbReference>
<feature type="region of interest" description="Disordered" evidence="1">
    <location>
        <begin position="1"/>
        <end position="183"/>
    </location>
</feature>
<evidence type="ECO:0000313" key="4">
    <source>
        <dbReference type="Proteomes" id="UP000007799"/>
    </source>
</evidence>
<dbReference type="AlphaFoldDB" id="F2U5K8"/>
<evidence type="ECO:0000259" key="2">
    <source>
        <dbReference type="PROSITE" id="PS50006"/>
    </source>
</evidence>
<dbReference type="OMA" id="RNDQHKQ"/>
<sequence length="363" mass="41705">MMERSGRRGSRSRSRSPPPGRQGRGRRGDEPWRRRDDDDDGGDGDTRRGRDDRKPTRRSRWDDDDDDDHDRNASRHRRGQRDVQRHDRTARNSGGNERFHQRAAREEPRREGQVPQAPQAPPLREERERGGRGPRRPRWRQEQNDNDEGVEPGKERWGPQEDGDDDEDGDEEQKPKELPNFEQSGLLFNDANTFKGVVIQHVEPPEARKPKLRWRLYPFKGDELLPLIYIHRQSCYLIGRDDSVSDIPMLHPSISKQHAVIQFRLVPQKAGARSKNIIKPYIMDLGSTNKTTLNGKELEPRRYYELRERDALKFGFSTREYVLLHEQSTGAGGGGGGSGGGDTADVDELDMEQEDIGVQPVDQ</sequence>
<feature type="compositionally biased region" description="Basic and acidic residues" evidence="1">
    <location>
        <begin position="44"/>
        <end position="54"/>
    </location>
</feature>
<dbReference type="Gene3D" id="2.60.200.20">
    <property type="match status" value="1"/>
</dbReference>
<dbReference type="GeneID" id="16076168"/>
<feature type="compositionally biased region" description="Acidic residues" evidence="1">
    <location>
        <begin position="161"/>
        <end position="171"/>
    </location>
</feature>